<evidence type="ECO:0000313" key="2">
    <source>
        <dbReference type="EMBL" id="GBO16016.1"/>
    </source>
</evidence>
<dbReference type="AlphaFoldDB" id="A0A4Y2UWA5"/>
<feature type="region of interest" description="Disordered" evidence="1">
    <location>
        <begin position="1"/>
        <end position="20"/>
    </location>
</feature>
<dbReference type="EMBL" id="BGPR01039962">
    <property type="protein sequence ID" value="GBO16016.1"/>
    <property type="molecule type" value="Genomic_DNA"/>
</dbReference>
<keyword evidence="3" id="KW-1185">Reference proteome</keyword>
<organism evidence="2 3">
    <name type="scientific">Araneus ventricosus</name>
    <name type="common">Orbweaver spider</name>
    <name type="synonym">Epeira ventricosa</name>
    <dbReference type="NCBI Taxonomy" id="182803"/>
    <lineage>
        <taxon>Eukaryota</taxon>
        <taxon>Metazoa</taxon>
        <taxon>Ecdysozoa</taxon>
        <taxon>Arthropoda</taxon>
        <taxon>Chelicerata</taxon>
        <taxon>Arachnida</taxon>
        <taxon>Araneae</taxon>
        <taxon>Araneomorphae</taxon>
        <taxon>Entelegynae</taxon>
        <taxon>Araneoidea</taxon>
        <taxon>Araneidae</taxon>
        <taxon>Araneus</taxon>
    </lineage>
</organism>
<sequence length="133" mass="15045">MISAKEQHHESGKSKSLEPSLGNPFEMNPFRQVSFILFNSIPLCLQKNSSALPFRLLQNKSFLIKYSVVSATSLTNSAIVALVQIRYLPVNVSTTTKLHPSRLCKKGNLNKDNGGRFYIKSSFRRRICNWQGE</sequence>
<accession>A0A4Y2UWA5</accession>
<feature type="compositionally biased region" description="Basic and acidic residues" evidence="1">
    <location>
        <begin position="1"/>
        <end position="16"/>
    </location>
</feature>
<comment type="caution">
    <text evidence="2">The sequence shown here is derived from an EMBL/GenBank/DDBJ whole genome shotgun (WGS) entry which is preliminary data.</text>
</comment>
<reference evidence="2 3" key="1">
    <citation type="journal article" date="2019" name="Sci. Rep.">
        <title>Orb-weaving spider Araneus ventricosus genome elucidates the spidroin gene catalogue.</title>
        <authorList>
            <person name="Kono N."/>
            <person name="Nakamura H."/>
            <person name="Ohtoshi R."/>
            <person name="Moran D.A.P."/>
            <person name="Shinohara A."/>
            <person name="Yoshida Y."/>
            <person name="Fujiwara M."/>
            <person name="Mori M."/>
            <person name="Tomita M."/>
            <person name="Arakawa K."/>
        </authorList>
    </citation>
    <scope>NUCLEOTIDE SEQUENCE [LARGE SCALE GENOMIC DNA]</scope>
</reference>
<evidence type="ECO:0000313" key="3">
    <source>
        <dbReference type="Proteomes" id="UP000499080"/>
    </source>
</evidence>
<protein>
    <submittedName>
        <fullName evidence="2">Uncharacterized protein</fullName>
    </submittedName>
</protein>
<evidence type="ECO:0000256" key="1">
    <source>
        <dbReference type="SAM" id="MobiDB-lite"/>
    </source>
</evidence>
<gene>
    <name evidence="2" type="ORF">AVEN_65659_1</name>
</gene>
<proteinExistence type="predicted"/>
<name>A0A4Y2UWA5_ARAVE</name>
<dbReference type="Proteomes" id="UP000499080">
    <property type="component" value="Unassembled WGS sequence"/>
</dbReference>